<evidence type="ECO:0000256" key="7">
    <source>
        <dbReference type="ARBA" id="ARBA00023157"/>
    </source>
</evidence>
<comment type="similarity">
    <text evidence="2">Belongs to the quiescin-sulfhydryl oxidase (QSOX) family.</text>
</comment>
<keyword evidence="3 10" id="KW-0285">Flavoprotein</keyword>
<sequence length="631" mass="71776">MHPLTLLLLALALHLANNASLSIYEQQKYKQFLEGQGLYSPNDDVVILTVHNFKTQVMNSPHAWFVEFYNSWCGFCQRFAPSWKALSTDVKGWADLVQIAALDCSVDENTPICREYEIMAYPTLRYFHEGYQPGPQNLGVAVQKGDDVGAHRRYLIERLVTEQRERRGAHYPNLLPYEHATLDNLFSGRGELIQYGFLVVEKFGGFIGAGVTLDLHKTPVIVRYAYDNNTVLLNKLGISTLPVVVSVDRNLHYQVTSAGSRDAVKSVIGQFLQKQNIKLSDDTPKQEIFTGKWLDVQVPDMSSLIQERAKQALKERIKSMGDVVFQMDLETALRYSLKHEIATTKTIEGEKLQVLRAYLTILRKYFPFGHGGQLFLTELAMKASGESVQGSELAEVISRAEAENSYVFSSPQQWLACRGSSPAFRGYPCGLWKLFHFLTVNSAEHNVNNRRADPLEVLSVMHGYVKNFFGCQDCSRHFQEMALKREMRNVSSLDSSVMWLWMAHNEVNKRLAGDQTEDPEYPKVQFPSKERCPTCRVNDNWELLEVLKYIKHMYSGINVRYIGSDTTLLHVGLDGGKAATSGSSSVFRQLDMSMCFILYVVSFFLLAILIRIFLKRGYRKKPYVYDLLGKV</sequence>
<dbReference type="eggNOG" id="KOG1731">
    <property type="taxonomic scope" value="Eukaryota"/>
</dbReference>
<dbReference type="CDD" id="cd02992">
    <property type="entry name" value="PDI_a_QSOX"/>
    <property type="match status" value="1"/>
</dbReference>
<dbReference type="EC" id="1.8.3.2" evidence="10"/>
<keyword evidence="4 11" id="KW-0732">Signal</keyword>
<dbReference type="Gene3D" id="1.20.120.310">
    <property type="entry name" value="ERV/ALR sulfhydryl oxidase domain"/>
    <property type="match status" value="1"/>
</dbReference>
<dbReference type="EMBL" id="KQ971331">
    <property type="protein sequence ID" value="KYB28312.1"/>
    <property type="molecule type" value="Genomic_DNA"/>
</dbReference>
<evidence type="ECO:0000256" key="8">
    <source>
        <dbReference type="ARBA" id="ARBA00023180"/>
    </source>
</evidence>
<dbReference type="PhylomeDB" id="A0A139WK54"/>
<dbReference type="InterPro" id="IPR017905">
    <property type="entry name" value="ERV/ALR_sulphydryl_oxidase"/>
</dbReference>
<dbReference type="Proteomes" id="UP000007266">
    <property type="component" value="Linkage group 3"/>
</dbReference>
<keyword evidence="10" id="KW-0812">Transmembrane</keyword>
<dbReference type="InterPro" id="IPR040986">
    <property type="entry name" value="QSOX_FAD-bd_dom"/>
</dbReference>
<gene>
    <name evidence="14" type="primary">AUGUSTUS-3.0.2_02471</name>
    <name evidence="14" type="ORF">TcasGA2_TC002471</name>
</gene>
<dbReference type="Pfam" id="PF18371">
    <property type="entry name" value="FAD_SOX"/>
    <property type="match status" value="1"/>
</dbReference>
<reference evidence="14 15" key="1">
    <citation type="journal article" date="2008" name="Nature">
        <title>The genome of the model beetle and pest Tribolium castaneum.</title>
        <authorList>
            <consortium name="Tribolium Genome Sequencing Consortium"/>
            <person name="Richards S."/>
            <person name="Gibbs R.A."/>
            <person name="Weinstock G.M."/>
            <person name="Brown S.J."/>
            <person name="Denell R."/>
            <person name="Beeman R.W."/>
            <person name="Gibbs R."/>
            <person name="Beeman R.W."/>
            <person name="Brown S.J."/>
            <person name="Bucher G."/>
            <person name="Friedrich M."/>
            <person name="Grimmelikhuijzen C.J."/>
            <person name="Klingler M."/>
            <person name="Lorenzen M."/>
            <person name="Richards S."/>
            <person name="Roth S."/>
            <person name="Schroder R."/>
            <person name="Tautz D."/>
            <person name="Zdobnov E.M."/>
            <person name="Muzny D."/>
            <person name="Gibbs R.A."/>
            <person name="Weinstock G.M."/>
            <person name="Attaway T."/>
            <person name="Bell S."/>
            <person name="Buhay C.J."/>
            <person name="Chandrabose M.N."/>
            <person name="Chavez D."/>
            <person name="Clerk-Blankenburg K.P."/>
            <person name="Cree A."/>
            <person name="Dao M."/>
            <person name="Davis C."/>
            <person name="Chacko J."/>
            <person name="Dinh H."/>
            <person name="Dugan-Rocha S."/>
            <person name="Fowler G."/>
            <person name="Garner T.T."/>
            <person name="Garnes J."/>
            <person name="Gnirke A."/>
            <person name="Hawes A."/>
            <person name="Hernandez J."/>
            <person name="Hines S."/>
            <person name="Holder M."/>
            <person name="Hume J."/>
            <person name="Jhangiani S.N."/>
            <person name="Joshi V."/>
            <person name="Khan Z.M."/>
            <person name="Jackson L."/>
            <person name="Kovar C."/>
            <person name="Kowis A."/>
            <person name="Lee S."/>
            <person name="Lewis L.R."/>
            <person name="Margolis J."/>
            <person name="Morgan M."/>
            <person name="Nazareth L.V."/>
            <person name="Nguyen N."/>
            <person name="Okwuonu G."/>
            <person name="Parker D."/>
            <person name="Richards S."/>
            <person name="Ruiz S.J."/>
            <person name="Santibanez J."/>
            <person name="Savard J."/>
            <person name="Scherer S.E."/>
            <person name="Schneider B."/>
            <person name="Sodergren E."/>
            <person name="Tautz D."/>
            <person name="Vattahil S."/>
            <person name="Villasana D."/>
            <person name="White C.S."/>
            <person name="Wright R."/>
            <person name="Park Y."/>
            <person name="Beeman R.W."/>
            <person name="Lord J."/>
            <person name="Oppert B."/>
            <person name="Lorenzen M."/>
            <person name="Brown S."/>
            <person name="Wang L."/>
            <person name="Savard J."/>
            <person name="Tautz D."/>
            <person name="Richards S."/>
            <person name="Weinstock G."/>
            <person name="Gibbs R.A."/>
            <person name="Liu Y."/>
            <person name="Worley K."/>
            <person name="Weinstock G."/>
            <person name="Elsik C.G."/>
            <person name="Reese J.T."/>
            <person name="Elhaik E."/>
            <person name="Landan G."/>
            <person name="Graur D."/>
            <person name="Arensburger P."/>
            <person name="Atkinson P."/>
            <person name="Beeman R.W."/>
            <person name="Beidler J."/>
            <person name="Brown S.J."/>
            <person name="Demuth J.P."/>
            <person name="Drury D.W."/>
            <person name="Du Y.Z."/>
            <person name="Fujiwara H."/>
            <person name="Lorenzen M."/>
            <person name="Maselli V."/>
            <person name="Osanai M."/>
            <person name="Park Y."/>
            <person name="Robertson H.M."/>
            <person name="Tu Z."/>
            <person name="Wang J.J."/>
            <person name="Wang S."/>
            <person name="Richards S."/>
            <person name="Song H."/>
            <person name="Zhang L."/>
            <person name="Sodergren E."/>
            <person name="Werner D."/>
            <person name="Stanke M."/>
            <person name="Morgenstern B."/>
            <person name="Solovyev V."/>
            <person name="Kosarev P."/>
            <person name="Brown G."/>
            <person name="Chen H.C."/>
            <person name="Ermolaeva O."/>
            <person name="Hlavina W."/>
            <person name="Kapustin Y."/>
            <person name="Kiryutin B."/>
            <person name="Kitts P."/>
            <person name="Maglott D."/>
            <person name="Pruitt K."/>
            <person name="Sapojnikov V."/>
            <person name="Souvorov A."/>
            <person name="Mackey A.J."/>
            <person name="Waterhouse R.M."/>
            <person name="Wyder S."/>
            <person name="Zdobnov E.M."/>
            <person name="Zdobnov E.M."/>
            <person name="Wyder S."/>
            <person name="Kriventseva E.V."/>
            <person name="Kadowaki T."/>
            <person name="Bork P."/>
            <person name="Aranda M."/>
            <person name="Bao R."/>
            <person name="Beermann A."/>
            <person name="Berns N."/>
            <person name="Bolognesi R."/>
            <person name="Bonneton F."/>
            <person name="Bopp D."/>
            <person name="Brown S.J."/>
            <person name="Bucher G."/>
            <person name="Butts T."/>
            <person name="Chaumot A."/>
            <person name="Denell R.E."/>
            <person name="Ferrier D.E."/>
            <person name="Friedrich M."/>
            <person name="Gordon C.M."/>
            <person name="Jindra M."/>
            <person name="Klingler M."/>
            <person name="Lan Q."/>
            <person name="Lattorff H.M."/>
            <person name="Laudet V."/>
            <person name="von Levetsow C."/>
            <person name="Liu Z."/>
            <person name="Lutz R."/>
            <person name="Lynch J.A."/>
            <person name="da Fonseca R.N."/>
            <person name="Posnien N."/>
            <person name="Reuter R."/>
            <person name="Roth S."/>
            <person name="Savard J."/>
            <person name="Schinko J.B."/>
            <person name="Schmitt C."/>
            <person name="Schoppmeier M."/>
            <person name="Schroder R."/>
            <person name="Shippy T.D."/>
            <person name="Simonnet F."/>
            <person name="Marques-Souza H."/>
            <person name="Tautz D."/>
            <person name="Tomoyasu Y."/>
            <person name="Trauner J."/>
            <person name="Van der Zee M."/>
            <person name="Vervoort M."/>
            <person name="Wittkopp N."/>
            <person name="Wimmer E.A."/>
            <person name="Yang X."/>
            <person name="Jones A.K."/>
            <person name="Sattelle D.B."/>
            <person name="Ebert P.R."/>
            <person name="Nelson D."/>
            <person name="Scott J.G."/>
            <person name="Beeman R.W."/>
            <person name="Muthukrishnan S."/>
            <person name="Kramer K.J."/>
            <person name="Arakane Y."/>
            <person name="Beeman R.W."/>
            <person name="Zhu Q."/>
            <person name="Hogenkamp D."/>
            <person name="Dixit R."/>
            <person name="Oppert B."/>
            <person name="Jiang H."/>
            <person name="Zou Z."/>
            <person name="Marshall J."/>
            <person name="Elpidina E."/>
            <person name="Vinokurov K."/>
            <person name="Oppert C."/>
            <person name="Zou Z."/>
            <person name="Evans J."/>
            <person name="Lu Z."/>
            <person name="Zhao P."/>
            <person name="Sumathipala N."/>
            <person name="Altincicek B."/>
            <person name="Vilcinskas A."/>
            <person name="Williams M."/>
            <person name="Hultmark D."/>
            <person name="Hetru C."/>
            <person name="Jiang H."/>
            <person name="Grimmelikhuijzen C.J."/>
            <person name="Hauser F."/>
            <person name="Cazzamali G."/>
            <person name="Williamson M."/>
            <person name="Park Y."/>
            <person name="Li B."/>
            <person name="Tanaka Y."/>
            <person name="Predel R."/>
            <person name="Neupert S."/>
            <person name="Schachtner J."/>
            <person name="Verleyen P."/>
            <person name="Raible F."/>
            <person name="Bork P."/>
            <person name="Friedrich M."/>
            <person name="Walden K.K."/>
            <person name="Robertson H.M."/>
            <person name="Angeli S."/>
            <person name="Foret S."/>
            <person name="Bucher G."/>
            <person name="Schuetz S."/>
            <person name="Maleszka R."/>
            <person name="Wimmer E.A."/>
            <person name="Beeman R.W."/>
            <person name="Lorenzen M."/>
            <person name="Tomoyasu Y."/>
            <person name="Miller S.C."/>
            <person name="Grossmann D."/>
            <person name="Bucher G."/>
        </authorList>
    </citation>
    <scope>NUCLEOTIDE SEQUENCE [LARGE SCALE GENOMIC DNA]</scope>
    <source>
        <strain evidence="14 15">Georgia GA2</strain>
    </source>
</reference>
<dbReference type="OMA" id="NASWEHC"/>
<dbReference type="GO" id="GO:0003756">
    <property type="term" value="F:protein disulfide isomerase activity"/>
    <property type="evidence" value="ECO:0000318"/>
    <property type="project" value="GO_Central"/>
</dbReference>
<evidence type="ECO:0000259" key="13">
    <source>
        <dbReference type="PROSITE" id="PS51352"/>
    </source>
</evidence>
<dbReference type="SUPFAM" id="SSF52833">
    <property type="entry name" value="Thioredoxin-like"/>
    <property type="match status" value="1"/>
</dbReference>
<proteinExistence type="inferred from homology"/>
<dbReference type="Gene3D" id="3.40.30.10">
    <property type="entry name" value="Glutaredoxin"/>
    <property type="match status" value="2"/>
</dbReference>
<feature type="transmembrane region" description="Helical" evidence="10">
    <location>
        <begin position="596"/>
        <end position="614"/>
    </location>
</feature>
<dbReference type="FunFam" id="1.20.120.1960:FF:000001">
    <property type="entry name" value="Sulfhydryl oxidase"/>
    <property type="match status" value="1"/>
</dbReference>
<dbReference type="FunCoup" id="A0A139WK54">
    <property type="interactions" value="204"/>
</dbReference>
<feature type="domain" description="Thioredoxin" evidence="13">
    <location>
        <begin position="10"/>
        <end position="165"/>
    </location>
</feature>
<dbReference type="GO" id="GO:0000139">
    <property type="term" value="C:Golgi membrane"/>
    <property type="evidence" value="ECO:0000318"/>
    <property type="project" value="GO_Central"/>
</dbReference>
<keyword evidence="10" id="KW-1133">Transmembrane helix</keyword>
<keyword evidence="15" id="KW-1185">Reference proteome</keyword>
<evidence type="ECO:0000256" key="4">
    <source>
        <dbReference type="ARBA" id="ARBA00022729"/>
    </source>
</evidence>
<keyword evidence="7" id="KW-1015">Disulfide bond</keyword>
<feature type="domain" description="ERV/ALR sulfhydryl oxidase" evidence="12">
    <location>
        <begin position="420"/>
        <end position="525"/>
    </location>
</feature>
<dbReference type="SUPFAM" id="SSF69000">
    <property type="entry name" value="FAD-dependent thiol oxidase"/>
    <property type="match status" value="1"/>
</dbReference>
<keyword evidence="6 10" id="KW-0560">Oxidoreductase</keyword>
<evidence type="ECO:0000256" key="6">
    <source>
        <dbReference type="ARBA" id="ARBA00023002"/>
    </source>
</evidence>
<keyword evidence="5 10" id="KW-0274">FAD</keyword>
<keyword evidence="8" id="KW-0325">Glycoprotein</keyword>
<dbReference type="InterPro" id="IPR042568">
    <property type="entry name" value="QSOX_FAD-bd_sf"/>
</dbReference>
<dbReference type="PANTHER" id="PTHR22897">
    <property type="entry name" value="QUIESCIN Q6-RELATED SULFHYDRYL OXIDASE"/>
    <property type="match status" value="1"/>
</dbReference>
<evidence type="ECO:0000256" key="3">
    <source>
        <dbReference type="ARBA" id="ARBA00022630"/>
    </source>
</evidence>
<name>A0A139WK54_TRICA</name>
<dbReference type="PROSITE" id="PS51324">
    <property type="entry name" value="ERV_ALR"/>
    <property type="match status" value="1"/>
</dbReference>
<dbReference type="InterPro" id="IPR036774">
    <property type="entry name" value="ERV/ALR_sulphydryl_oxid_sf"/>
</dbReference>
<dbReference type="FunFam" id="1.20.120.310:FF:000001">
    <property type="entry name" value="Sulfhydryl oxidase"/>
    <property type="match status" value="1"/>
</dbReference>
<dbReference type="InterPro" id="IPR039798">
    <property type="entry name" value="Sulfhydryl_oxidase"/>
</dbReference>
<feature type="signal peptide" evidence="11">
    <location>
        <begin position="1"/>
        <end position="18"/>
    </location>
</feature>
<dbReference type="AlphaFoldDB" id="A0A139WK54"/>
<dbReference type="InterPro" id="IPR036249">
    <property type="entry name" value="Thioredoxin-like_sf"/>
</dbReference>
<protein>
    <recommendedName>
        <fullName evidence="10">Sulfhydryl oxidase</fullName>
        <ecNumber evidence="10">1.8.3.2</ecNumber>
    </recommendedName>
</protein>
<dbReference type="PANTHER" id="PTHR22897:SF8">
    <property type="entry name" value="SULFHYDRYL OXIDASE"/>
    <property type="match status" value="1"/>
</dbReference>
<evidence type="ECO:0000313" key="14">
    <source>
        <dbReference type="EMBL" id="KYB28312.1"/>
    </source>
</evidence>
<comment type="catalytic activity">
    <reaction evidence="9 10">
        <text>2 R'C(R)SH + O2 = R'C(R)S-S(R)CR' + H2O2</text>
        <dbReference type="Rhea" id="RHEA:17357"/>
        <dbReference type="ChEBI" id="CHEBI:15379"/>
        <dbReference type="ChEBI" id="CHEBI:16240"/>
        <dbReference type="ChEBI" id="CHEBI:16520"/>
        <dbReference type="ChEBI" id="CHEBI:17412"/>
        <dbReference type="EC" id="1.8.3.2"/>
    </reaction>
</comment>
<accession>A0A139WK54</accession>
<evidence type="ECO:0000313" key="15">
    <source>
        <dbReference type="Proteomes" id="UP000007266"/>
    </source>
</evidence>
<comment type="cofactor">
    <cofactor evidence="1 10">
        <name>FAD</name>
        <dbReference type="ChEBI" id="CHEBI:57692"/>
    </cofactor>
</comment>
<dbReference type="InParanoid" id="A0A139WK54"/>
<dbReference type="Gene3D" id="1.20.120.1960">
    <property type="entry name" value="QSOX sulfhydryl oxidase domain"/>
    <property type="match status" value="1"/>
</dbReference>
<dbReference type="InterPro" id="IPR013766">
    <property type="entry name" value="Thioredoxin_domain"/>
</dbReference>
<evidence type="ECO:0000259" key="12">
    <source>
        <dbReference type="PROSITE" id="PS51324"/>
    </source>
</evidence>
<evidence type="ECO:0000256" key="5">
    <source>
        <dbReference type="ARBA" id="ARBA00022827"/>
    </source>
</evidence>
<reference evidence="14 15" key="2">
    <citation type="journal article" date="2010" name="Nucleic Acids Res.">
        <title>BeetleBase in 2010: revisions to provide comprehensive genomic information for Tribolium castaneum.</title>
        <authorList>
            <person name="Kim H.S."/>
            <person name="Murphy T."/>
            <person name="Xia J."/>
            <person name="Caragea D."/>
            <person name="Park Y."/>
            <person name="Beeman R.W."/>
            <person name="Lorenzen M.D."/>
            <person name="Butcher S."/>
            <person name="Manak J.R."/>
            <person name="Brown S.J."/>
        </authorList>
    </citation>
    <scope>GENOME REANNOTATION</scope>
    <source>
        <strain evidence="14 15">Georgia GA2</strain>
    </source>
</reference>
<dbReference type="PROSITE" id="PS51352">
    <property type="entry name" value="THIOREDOXIN_2"/>
    <property type="match status" value="1"/>
</dbReference>
<dbReference type="FunFam" id="3.40.30.10:FF:000073">
    <property type="entry name" value="Sulfhydryl oxidase"/>
    <property type="match status" value="1"/>
</dbReference>
<dbReference type="GO" id="GO:0005615">
    <property type="term" value="C:extracellular space"/>
    <property type="evidence" value="ECO:0000318"/>
    <property type="project" value="GO_Central"/>
</dbReference>
<dbReference type="GO" id="GO:0016971">
    <property type="term" value="F:flavin-dependent sulfhydryl oxidase activity"/>
    <property type="evidence" value="ECO:0000318"/>
    <property type="project" value="GO_Central"/>
</dbReference>
<dbReference type="Pfam" id="PF00085">
    <property type="entry name" value="Thioredoxin"/>
    <property type="match status" value="1"/>
</dbReference>
<evidence type="ECO:0000256" key="11">
    <source>
        <dbReference type="SAM" id="SignalP"/>
    </source>
</evidence>
<evidence type="ECO:0000256" key="1">
    <source>
        <dbReference type="ARBA" id="ARBA00001974"/>
    </source>
</evidence>
<feature type="chain" id="PRO_5007300069" description="Sulfhydryl oxidase" evidence="11">
    <location>
        <begin position="19"/>
        <end position="631"/>
    </location>
</feature>
<organism evidence="14 15">
    <name type="scientific">Tribolium castaneum</name>
    <name type="common">Red flour beetle</name>
    <dbReference type="NCBI Taxonomy" id="7070"/>
    <lineage>
        <taxon>Eukaryota</taxon>
        <taxon>Metazoa</taxon>
        <taxon>Ecdysozoa</taxon>
        <taxon>Arthropoda</taxon>
        <taxon>Hexapoda</taxon>
        <taxon>Insecta</taxon>
        <taxon>Pterygota</taxon>
        <taxon>Neoptera</taxon>
        <taxon>Endopterygota</taxon>
        <taxon>Coleoptera</taxon>
        <taxon>Polyphaga</taxon>
        <taxon>Cucujiformia</taxon>
        <taxon>Tenebrionidae</taxon>
        <taxon>Tenebrionidae incertae sedis</taxon>
        <taxon>Tribolium</taxon>
    </lineage>
</organism>
<keyword evidence="10" id="KW-0472">Membrane</keyword>
<evidence type="ECO:0000256" key="10">
    <source>
        <dbReference type="RuleBase" id="RU371123"/>
    </source>
</evidence>
<dbReference type="GO" id="GO:0006457">
    <property type="term" value="P:protein folding"/>
    <property type="evidence" value="ECO:0000318"/>
    <property type="project" value="GO_Central"/>
</dbReference>
<dbReference type="Pfam" id="PF04777">
    <property type="entry name" value="Evr1_Alr"/>
    <property type="match status" value="1"/>
</dbReference>
<evidence type="ECO:0000256" key="9">
    <source>
        <dbReference type="ARBA" id="ARBA00048864"/>
    </source>
</evidence>
<evidence type="ECO:0000256" key="2">
    <source>
        <dbReference type="ARBA" id="ARBA00006041"/>
    </source>
</evidence>